<comment type="caution">
    <text evidence="2">The sequence shown here is derived from an EMBL/GenBank/DDBJ whole genome shotgun (WGS) entry which is preliminary data.</text>
</comment>
<dbReference type="EMBL" id="AUXX01000016">
    <property type="protein sequence ID" value="KZN66784.1"/>
    <property type="molecule type" value="Genomic_DNA"/>
</dbReference>
<evidence type="ECO:0000313" key="3">
    <source>
        <dbReference type="Proteomes" id="UP000076661"/>
    </source>
</evidence>
<reference evidence="2 3" key="1">
    <citation type="submission" date="2013-07" db="EMBL/GenBank/DDBJ databases">
        <title>Comparative Genomic and Metabolomic Analysis of Twelve Strains of Pseudoalteromonas luteoviolacea.</title>
        <authorList>
            <person name="Vynne N.G."/>
            <person name="Mansson M."/>
            <person name="Gram L."/>
        </authorList>
    </citation>
    <scope>NUCLEOTIDE SEQUENCE [LARGE SCALE GENOMIC DNA]</scope>
    <source>
        <strain evidence="2 3">S4060-1</strain>
    </source>
</reference>
<protein>
    <submittedName>
        <fullName evidence="2">Uncharacterized protein</fullName>
    </submittedName>
</protein>
<proteinExistence type="predicted"/>
<dbReference type="Proteomes" id="UP000076661">
    <property type="component" value="Unassembled WGS sequence"/>
</dbReference>
<dbReference type="PATRIC" id="fig|1365257.3.peg.2344"/>
<keyword evidence="1" id="KW-0732">Signal</keyword>
<name>A0A167MQG0_9GAMM</name>
<evidence type="ECO:0000256" key="1">
    <source>
        <dbReference type="SAM" id="SignalP"/>
    </source>
</evidence>
<dbReference type="AlphaFoldDB" id="A0A167MQG0"/>
<evidence type="ECO:0000313" key="2">
    <source>
        <dbReference type="EMBL" id="KZN66784.1"/>
    </source>
</evidence>
<feature type="signal peptide" evidence="1">
    <location>
        <begin position="1"/>
        <end position="19"/>
    </location>
</feature>
<sequence>MKIYLVLIATLLVSFNSDASRQERRCQAEDKLTPAEAKGRNDWARSCGHMDAQTYNHYMRNADQPMYDSYYRPYDFYDWFKAPISRAGSCDLGQDNEYTHTLTCVSTKDTDLPPEQNAACEEYRLMSLTQGRITAYDYEYLKATNQVPLFSSQTGRLIGYYACEKFQY</sequence>
<feature type="chain" id="PRO_5007890392" evidence="1">
    <location>
        <begin position="20"/>
        <end position="168"/>
    </location>
</feature>
<gene>
    <name evidence="2" type="ORF">N478_18275</name>
</gene>
<accession>A0A167MQG0</accession>
<organism evidence="2 3">
    <name type="scientific">Pseudoalteromonas luteoviolacea S4060-1</name>
    <dbReference type="NCBI Taxonomy" id="1365257"/>
    <lineage>
        <taxon>Bacteria</taxon>
        <taxon>Pseudomonadati</taxon>
        <taxon>Pseudomonadota</taxon>
        <taxon>Gammaproteobacteria</taxon>
        <taxon>Alteromonadales</taxon>
        <taxon>Pseudoalteromonadaceae</taxon>
        <taxon>Pseudoalteromonas</taxon>
    </lineage>
</organism>
<dbReference type="RefSeq" id="WP_063372330.1">
    <property type="nucleotide sequence ID" value="NZ_AUXX01000016.1"/>
</dbReference>